<keyword evidence="3" id="KW-1185">Reference proteome</keyword>
<name>A0A0V8JE49_9BACL</name>
<dbReference type="EMBL" id="LNQN01000001">
    <property type="protein sequence ID" value="KSU85210.1"/>
    <property type="molecule type" value="Genomic_DNA"/>
</dbReference>
<dbReference type="OrthoDB" id="1645729at2"/>
<evidence type="ECO:0000259" key="1">
    <source>
        <dbReference type="Pfam" id="PF01521"/>
    </source>
</evidence>
<dbReference type="RefSeq" id="WP_061969762.1">
    <property type="nucleotide sequence ID" value="NZ_FMAV01000001.1"/>
</dbReference>
<gene>
    <name evidence="2" type="ORF">AS030_06765</name>
</gene>
<reference evidence="2 3" key="1">
    <citation type="journal article" date="2014" name="Antonie Van Leeuwenhoek">
        <title>Fictibacillus enclensis sp. nov., isolated from marine sediment.</title>
        <authorList>
            <person name="Dastager S.G."/>
            <person name="Mawlankar R."/>
            <person name="Srinivasan K."/>
            <person name="Tang S.K."/>
            <person name="Lee J.C."/>
            <person name="Ramana V.V."/>
            <person name="Shouche Y.S."/>
        </authorList>
    </citation>
    <scope>NUCLEOTIDE SEQUENCE [LARGE SCALE GENOMIC DNA]</scope>
    <source>
        <strain evidence="2 3">NIO-1003</strain>
    </source>
</reference>
<organism evidence="2 3">
    <name type="scientific">Fictibacillus enclensis</name>
    <dbReference type="NCBI Taxonomy" id="1017270"/>
    <lineage>
        <taxon>Bacteria</taxon>
        <taxon>Bacillati</taxon>
        <taxon>Bacillota</taxon>
        <taxon>Bacilli</taxon>
        <taxon>Bacillales</taxon>
        <taxon>Fictibacillaceae</taxon>
        <taxon>Fictibacillus</taxon>
    </lineage>
</organism>
<sequence length="94" mass="10581">MTFSITDSVVKLYREIDLNEGEAIRLFARYAGSTSDGGYSVGVIPAMPGDGDQIHEVSGLTFFFRPDDEWILEEMKLDYDETEDIFYCDLPALA</sequence>
<proteinExistence type="predicted"/>
<evidence type="ECO:0000313" key="2">
    <source>
        <dbReference type="EMBL" id="KSU85210.1"/>
    </source>
</evidence>
<dbReference type="AlphaFoldDB" id="A0A0V8JE49"/>
<dbReference type="SUPFAM" id="SSF89360">
    <property type="entry name" value="HesB-like domain"/>
    <property type="match status" value="1"/>
</dbReference>
<dbReference type="Pfam" id="PF01521">
    <property type="entry name" value="Fe-S_biosyn"/>
    <property type="match status" value="1"/>
</dbReference>
<comment type="caution">
    <text evidence="2">The sequence shown here is derived from an EMBL/GenBank/DDBJ whole genome shotgun (WGS) entry which is preliminary data.</text>
</comment>
<evidence type="ECO:0000313" key="3">
    <source>
        <dbReference type="Proteomes" id="UP000054099"/>
    </source>
</evidence>
<dbReference type="InterPro" id="IPR035903">
    <property type="entry name" value="HesB-like_dom_sf"/>
</dbReference>
<dbReference type="Proteomes" id="UP000054099">
    <property type="component" value="Unassembled WGS sequence"/>
</dbReference>
<feature type="domain" description="Core" evidence="1">
    <location>
        <begin position="1"/>
        <end position="84"/>
    </location>
</feature>
<protein>
    <recommendedName>
        <fullName evidence="1">Core domain-containing protein</fullName>
    </recommendedName>
</protein>
<dbReference type="InterPro" id="IPR000361">
    <property type="entry name" value="ATAP_core_dom"/>
</dbReference>
<accession>A0A0V8JE49</accession>